<dbReference type="InterPro" id="IPR041700">
    <property type="entry name" value="OMP_b-brl_3"/>
</dbReference>
<accession>A0A849SHR3</accession>
<feature type="domain" description="Outer membrane protein beta-barrel" evidence="2">
    <location>
        <begin position="177"/>
        <end position="553"/>
    </location>
</feature>
<dbReference type="EMBL" id="JABFRW010000155">
    <property type="protein sequence ID" value="NOT34922.1"/>
    <property type="molecule type" value="Genomic_DNA"/>
</dbReference>
<evidence type="ECO:0000313" key="4">
    <source>
        <dbReference type="Proteomes" id="UP000580839"/>
    </source>
</evidence>
<dbReference type="Pfam" id="PF14905">
    <property type="entry name" value="OMP_b-brl_3"/>
    <property type="match status" value="1"/>
</dbReference>
<feature type="non-terminal residue" evidence="3">
    <location>
        <position position="1"/>
    </location>
</feature>
<name>A0A849SHR3_UNCEI</name>
<dbReference type="AlphaFoldDB" id="A0A849SHR3"/>
<sequence length="647" mass="71165">RMMMFGGGGGGPRGPGGGGGMFRMGGGGSGVDPSSFFVNQQGGLSTTHSGGTNYAGQWGKKLSVTSSVFVNDTDNDNTQSLSRQFLPPQDSTAFYDQATTSDSRNGNQRFDGRFEWTLDSLNSVIMQPRLYFQNNRTNSFAVGGNTSTLGEVLNAASNDNQSDTRGNNLSNRLTLRHKFARRGRNISADINMGHNERDGDGAQYSLTDYFQGDSTVSDTLNQRSNSLTTTNTLSTRIAYTEPLHPRLQMQLTYSPALTRSESDARALRFDPFSGTYSVPDSALSNSYESRNLVQNGGASLLFTTGPWKLLTTGAYQRTQLRSEQTFPDSRRIEQTFEDVLPSVILTASLQNRRNVRLAYNTSTTAPTINQLQNVLDNSNPLSLSSGNPNLRQTYNHSLQLRISEADPAKSKSRFVFGNLTRTSHPIANSTFIAPNDTTIRGIFLARGTQLTTPENLDHSWNAFLFGVHSRPTKVLKSILSLNGGGSFTRTPTRITAGVNEASTYGIRSGATLSSNISQNLDFSVSYQGTYNITRNTLSESNRGDYYTHTLGFRFNAIAPHGIVVRQELNHNLQSGVPNQFGQDVVLWNTTLGKKLLKGDRGEIRVTATDVLAQERSVNRSVTETYVQDSRDRTLGRYVQAVFTYTWR</sequence>
<gene>
    <name evidence="3" type="ORF">HOP12_12230</name>
</gene>
<comment type="caution">
    <text evidence="3">The sequence shown here is derived from an EMBL/GenBank/DDBJ whole genome shotgun (WGS) entry which is preliminary data.</text>
</comment>
<evidence type="ECO:0000256" key="1">
    <source>
        <dbReference type="SAM" id="MobiDB-lite"/>
    </source>
</evidence>
<proteinExistence type="predicted"/>
<reference evidence="3 4" key="1">
    <citation type="submission" date="2020-04" db="EMBL/GenBank/DDBJ databases">
        <title>Metagenomic profiling of ammonia- and methane-oxidizing microorganisms in a Dutch drinking water treatment plant.</title>
        <authorList>
            <person name="Poghosyan L."/>
            <person name="Leucker S."/>
        </authorList>
    </citation>
    <scope>NUCLEOTIDE SEQUENCE [LARGE SCALE GENOMIC DNA]</scope>
    <source>
        <strain evidence="3">S-RSF-IL-03</strain>
    </source>
</reference>
<dbReference type="Proteomes" id="UP000580839">
    <property type="component" value="Unassembled WGS sequence"/>
</dbReference>
<dbReference type="SUPFAM" id="SSF56935">
    <property type="entry name" value="Porins"/>
    <property type="match status" value="1"/>
</dbReference>
<organism evidence="3 4">
    <name type="scientific">Eiseniibacteriota bacterium</name>
    <dbReference type="NCBI Taxonomy" id="2212470"/>
    <lineage>
        <taxon>Bacteria</taxon>
        <taxon>Candidatus Eiseniibacteriota</taxon>
    </lineage>
</organism>
<protein>
    <submittedName>
        <fullName evidence="3">Outer membrane beta-barrel protein</fullName>
    </submittedName>
</protein>
<feature type="region of interest" description="Disordered" evidence="1">
    <location>
        <begin position="76"/>
        <end position="108"/>
    </location>
</feature>
<evidence type="ECO:0000313" key="3">
    <source>
        <dbReference type="EMBL" id="NOT34922.1"/>
    </source>
</evidence>
<evidence type="ECO:0000259" key="2">
    <source>
        <dbReference type="Pfam" id="PF14905"/>
    </source>
</evidence>